<keyword evidence="2" id="KW-1185">Reference proteome</keyword>
<protein>
    <submittedName>
        <fullName evidence="1">Uncharacterized protein</fullName>
    </submittedName>
</protein>
<dbReference type="Proteomes" id="UP001158067">
    <property type="component" value="Unassembled WGS sequence"/>
</dbReference>
<feature type="non-terminal residue" evidence="1">
    <location>
        <position position="1"/>
    </location>
</feature>
<comment type="caution">
    <text evidence="1">The sequence shown here is derived from an EMBL/GenBank/DDBJ whole genome shotgun (WGS) entry which is preliminary data.</text>
</comment>
<sequence>TILASALRFDICPTRLSFTGAMQAIDEFAASIRLRSGRLEEQWNNLLEVISELIVGNRPGRQEKRELKRRRKNYRLMTCRRNPNRNRFATAA</sequence>
<gene>
    <name evidence="1" type="ORF">SAMN06265222_1021</name>
</gene>
<organism evidence="1 2">
    <name type="scientific">Neorhodopirellula lusitana</name>
    <dbReference type="NCBI Taxonomy" id="445327"/>
    <lineage>
        <taxon>Bacteria</taxon>
        <taxon>Pseudomonadati</taxon>
        <taxon>Planctomycetota</taxon>
        <taxon>Planctomycetia</taxon>
        <taxon>Pirellulales</taxon>
        <taxon>Pirellulaceae</taxon>
        <taxon>Neorhodopirellula</taxon>
    </lineage>
</organism>
<evidence type="ECO:0000313" key="1">
    <source>
        <dbReference type="EMBL" id="SMP45803.1"/>
    </source>
</evidence>
<reference evidence="1 2" key="1">
    <citation type="submission" date="2017-05" db="EMBL/GenBank/DDBJ databases">
        <authorList>
            <person name="Varghese N."/>
            <person name="Submissions S."/>
        </authorList>
    </citation>
    <scope>NUCLEOTIDE SEQUENCE [LARGE SCALE GENOMIC DNA]</scope>
    <source>
        <strain evidence="1 2">DSM 25457</strain>
    </source>
</reference>
<dbReference type="EMBL" id="FXUG01000002">
    <property type="protein sequence ID" value="SMP45803.1"/>
    <property type="molecule type" value="Genomic_DNA"/>
</dbReference>
<name>A0ABY1PT78_9BACT</name>
<evidence type="ECO:0000313" key="2">
    <source>
        <dbReference type="Proteomes" id="UP001158067"/>
    </source>
</evidence>
<accession>A0ABY1PT78</accession>
<proteinExistence type="predicted"/>